<dbReference type="AlphaFoldDB" id="A0A9W4UHF9"/>
<protein>
    <submittedName>
        <fullName evidence="2">Uncharacterized protein</fullName>
    </submittedName>
</protein>
<keyword evidence="3" id="KW-1185">Reference proteome</keyword>
<sequence>MHDTMSSKHSRNASEETNATTGSYNIILEHLMQYPGSYEIPLRTMYTLNCAPRAQPRPKDRSRTTTPSGSPISGQNPWNEAESATVNFASQLMGHINSMPHQPSSLPPSFIVSFVSRVFHPSLSLVDFPQALTALDYLRDLENRRKKEMVAAYARVHIHPDSFKSDVESMAERYPGIALWANNLQGKNTKAEVYYARIWLGIRRWVMINEMSLQPFNRRNCMGMLNTLLPPQSNNSDSKSASPLFNHKTLSQERDSFFHYIQQVQKNGPDVLDTLTEGEKIKWDVVQKEIDKYLRVAKNIIDDCMATLGTEDFQCVEEPRKNKKTDSGVSFGSEIRPSTESNVESLRPVSPALSQSTNKSSSALLRLTKEFKRMRVKSRPDVEEMVKMDPQLATETDQKSTMVKKVRSMVSLRGLNSGSGSLAGSRKNSAAAPFHVEEMKRARINYEASATK</sequence>
<dbReference type="EMBL" id="CAOQHR010000005">
    <property type="protein sequence ID" value="CAI6334946.1"/>
    <property type="molecule type" value="Genomic_DNA"/>
</dbReference>
<evidence type="ECO:0000256" key="1">
    <source>
        <dbReference type="SAM" id="MobiDB-lite"/>
    </source>
</evidence>
<dbReference type="OrthoDB" id="3533623at2759"/>
<feature type="region of interest" description="Disordered" evidence="1">
    <location>
        <begin position="52"/>
        <end position="79"/>
    </location>
</feature>
<comment type="caution">
    <text evidence="2">The sequence shown here is derived from an EMBL/GenBank/DDBJ whole genome shotgun (WGS) entry which is preliminary data.</text>
</comment>
<name>A0A9W4UHF9_9PLEO</name>
<evidence type="ECO:0000313" key="3">
    <source>
        <dbReference type="Proteomes" id="UP001152607"/>
    </source>
</evidence>
<feature type="compositionally biased region" description="Polar residues" evidence="1">
    <location>
        <begin position="64"/>
        <end position="79"/>
    </location>
</feature>
<feature type="region of interest" description="Disordered" evidence="1">
    <location>
        <begin position="321"/>
        <end position="359"/>
    </location>
</feature>
<accession>A0A9W4UHF9</accession>
<gene>
    <name evidence="2" type="ORF">PDIGIT_LOCUS8020</name>
</gene>
<organism evidence="2 3">
    <name type="scientific">Periconia digitata</name>
    <dbReference type="NCBI Taxonomy" id="1303443"/>
    <lineage>
        <taxon>Eukaryota</taxon>
        <taxon>Fungi</taxon>
        <taxon>Dikarya</taxon>
        <taxon>Ascomycota</taxon>
        <taxon>Pezizomycotina</taxon>
        <taxon>Dothideomycetes</taxon>
        <taxon>Pleosporomycetidae</taxon>
        <taxon>Pleosporales</taxon>
        <taxon>Massarineae</taxon>
        <taxon>Periconiaceae</taxon>
        <taxon>Periconia</taxon>
    </lineage>
</organism>
<evidence type="ECO:0000313" key="2">
    <source>
        <dbReference type="EMBL" id="CAI6334946.1"/>
    </source>
</evidence>
<proteinExistence type="predicted"/>
<reference evidence="2" key="1">
    <citation type="submission" date="2023-01" db="EMBL/GenBank/DDBJ databases">
        <authorList>
            <person name="Van Ghelder C."/>
            <person name="Rancurel C."/>
        </authorList>
    </citation>
    <scope>NUCLEOTIDE SEQUENCE</scope>
    <source>
        <strain evidence="2">CNCM I-4278</strain>
    </source>
</reference>
<dbReference type="Proteomes" id="UP001152607">
    <property type="component" value="Unassembled WGS sequence"/>
</dbReference>